<dbReference type="InterPro" id="IPR027094">
    <property type="entry name" value="Mitofusin_fam"/>
</dbReference>
<dbReference type="EMBL" id="CP045915">
    <property type="protein sequence ID" value="QGH34659.1"/>
    <property type="molecule type" value="Genomic_DNA"/>
</dbReference>
<dbReference type="Proteomes" id="UP000339690">
    <property type="component" value="Chromosome"/>
</dbReference>
<gene>
    <name evidence="8" type="ORF">GI584_11730</name>
</gene>
<dbReference type="PANTHER" id="PTHR10465:SF0">
    <property type="entry name" value="SARCALUMENIN"/>
    <property type="match status" value="1"/>
</dbReference>
<keyword evidence="3" id="KW-0378">Hydrolase</keyword>
<evidence type="ECO:0000313" key="9">
    <source>
        <dbReference type="Proteomes" id="UP000339690"/>
    </source>
</evidence>
<name>A0A5Q2TIE3_9BACI</name>
<evidence type="ECO:0000256" key="2">
    <source>
        <dbReference type="ARBA" id="ARBA00022741"/>
    </source>
</evidence>
<evidence type="ECO:0000259" key="7">
    <source>
        <dbReference type="Pfam" id="PF00350"/>
    </source>
</evidence>
<feature type="domain" description="Dynamin N-terminal" evidence="7">
    <location>
        <begin position="625"/>
        <end position="846"/>
    </location>
</feature>
<dbReference type="GO" id="GO:0008053">
    <property type="term" value="P:mitochondrial fusion"/>
    <property type="evidence" value="ECO:0007669"/>
    <property type="project" value="TreeGrafter"/>
</dbReference>
<dbReference type="InterPro" id="IPR027417">
    <property type="entry name" value="P-loop_NTPase"/>
</dbReference>
<dbReference type="PANTHER" id="PTHR10465">
    <property type="entry name" value="TRANSMEMBRANE GTPASE FZO1"/>
    <property type="match status" value="1"/>
</dbReference>
<dbReference type="CDD" id="cd09912">
    <property type="entry name" value="DLP_2"/>
    <property type="match status" value="2"/>
</dbReference>
<evidence type="ECO:0000256" key="5">
    <source>
        <dbReference type="ARBA" id="ARBA00023136"/>
    </source>
</evidence>
<dbReference type="KEGG" id="grc:GI584_11730"/>
<feature type="domain" description="Dynamin N-terminal" evidence="7">
    <location>
        <begin position="47"/>
        <end position="201"/>
    </location>
</feature>
<dbReference type="InterPro" id="IPR045063">
    <property type="entry name" value="Dynamin_N"/>
</dbReference>
<dbReference type="RefSeq" id="WP_153791341.1">
    <property type="nucleotide sequence ID" value="NZ_CP045915.1"/>
</dbReference>
<keyword evidence="4" id="KW-0342">GTP-binding</keyword>
<comment type="subcellular location">
    <subcellularLocation>
        <location evidence="1">Membrane</location>
    </subcellularLocation>
</comment>
<keyword evidence="2" id="KW-0547">Nucleotide-binding</keyword>
<accession>A0A5Q2TIE3</accession>
<reference evidence="8 9" key="1">
    <citation type="submission" date="2019-11" db="EMBL/GenBank/DDBJ databases">
        <title>Gracilibacillus salitolerans sp. nov., a moderate halophile isolated from a saline soil in northwest China.</title>
        <authorList>
            <person name="Gan L."/>
        </authorList>
    </citation>
    <scope>NUCLEOTIDE SEQUENCE [LARGE SCALE GENOMIC DNA]</scope>
    <source>
        <strain evidence="8 9">SCU50</strain>
    </source>
</reference>
<dbReference type="AlphaFoldDB" id="A0A5Q2TIE3"/>
<evidence type="ECO:0000256" key="4">
    <source>
        <dbReference type="ARBA" id="ARBA00023134"/>
    </source>
</evidence>
<sequence length="1201" mass="141455">MLTTSKQMVDKQQLADLYHFFDQKKEPLYQEQILDYYAKLEQKMLHVCFSGHFSAGKSTLINHLMNETLLPQSPIPTSANIVEIKRGEEGVIVHFADQPAIKMKALPPIDRLHQLCRDGDEVKKVEIFKNMEALPPGVTFMDTPGIDAANDADRVMTESALHQVDVLFYVMDYNHVQSEVNARFLKQIDEMNKPYYVIINQMDKHDEAEITFSDFKDSLEQVFKQWDINPEQVFYTSMYDTEKKINEFDQLRTTIIQLMTANHQDVLQDTLWHGTEYSVYQSIQEKQKLMDNRLTDLEDGLKDIELPEALYEEVQDHYQALQEKKKNIEKEYLHEVEQTTKNAQLVPYEIREKAEYLLHSFDPKFKVGLFRNRKKIESERDERLVTFYQAMKEKVEVSLEWKLRDKMSEFLKPFVSVHFSEPIFEQQFQANDLVKLMNEGATVNGDYILVYTDQVSAAIKKMYRQFYKNKWYELRDKILSPVEEHLSEKKKELETIERYQTIQAEMDQIKHEFNAYKDNVESILRKELTFGEEELLAIQKELDARIIDNVMDIKELPAKMKETEKKKQDHSQHRKDNNIPLYSFNETVTDVEELNQKFKGINELDSIRREIRNKKERLSNRSFTIALFGAFSAGKSSFANALIGEKVLPVSPNPTTAAINKISPVNDNYQHKDVYVVIKQEQELLADIQEIFEGNFQNLSEAYKWIQKTKLDKLDIADQHKSFLTAFYNGFSVMQDKIGTDYVIGFDDFQTYIREEEIACFVKEMELFYDCPLTKKHITLVDTPGADSVNARHTDLAFSYIKDADAILFVTYYNHPFSKPDQLFLERLGKVKDAFELDKMFFIINAIDLAKDEQEEQLVIDYVRNELQQFDINDPRMFSVSSKKAIKEKSERTGLPKFEQSFYRFVKEELTQMSMRSIYTDMHRANALVAKWLSIINGDQAEKERLIKQGKTNQTEIERVIEERDHGSYFDQVIQKLNKQSFYAKQRFSIQYPDLFKDYVNPGAIQSNGRKGKKEVETALIALWKAIDTRLKHEYEAISIRLEQSFNQSLQQMRQDIQTKIKQVDPQFSLSELEDITLSEPELHVRQREADKGLLTKWSNPYKDTKSFFAGEGRKELEEYTNEYFNQTWEEAVTKMEKDLVTFYHEQWMHYDQMVWEQYHKETNTYYQQVIEGIENQEENKEQLVAIKDYLDQVLDAKIHA</sequence>
<feature type="coiled-coil region" evidence="6">
    <location>
        <begin position="499"/>
        <end position="526"/>
    </location>
</feature>
<dbReference type="GO" id="GO:0003924">
    <property type="term" value="F:GTPase activity"/>
    <property type="evidence" value="ECO:0007669"/>
    <property type="project" value="InterPro"/>
</dbReference>
<dbReference type="Gene3D" id="3.40.50.300">
    <property type="entry name" value="P-loop containing nucleotide triphosphate hydrolases"/>
    <property type="match status" value="2"/>
</dbReference>
<organism evidence="8 9">
    <name type="scientific">Gracilibacillus salitolerans</name>
    <dbReference type="NCBI Taxonomy" id="2663022"/>
    <lineage>
        <taxon>Bacteria</taxon>
        <taxon>Bacillati</taxon>
        <taxon>Bacillota</taxon>
        <taxon>Bacilli</taxon>
        <taxon>Bacillales</taxon>
        <taxon>Bacillaceae</taxon>
        <taxon>Gracilibacillus</taxon>
    </lineage>
</organism>
<evidence type="ECO:0000256" key="6">
    <source>
        <dbReference type="SAM" id="Coils"/>
    </source>
</evidence>
<evidence type="ECO:0000256" key="1">
    <source>
        <dbReference type="ARBA" id="ARBA00004370"/>
    </source>
</evidence>
<protein>
    <recommendedName>
        <fullName evidence="7">Dynamin N-terminal domain-containing protein</fullName>
    </recommendedName>
</protein>
<evidence type="ECO:0000313" key="8">
    <source>
        <dbReference type="EMBL" id="QGH34659.1"/>
    </source>
</evidence>
<feature type="coiled-coil region" evidence="6">
    <location>
        <begin position="311"/>
        <end position="338"/>
    </location>
</feature>
<dbReference type="SUPFAM" id="SSF52540">
    <property type="entry name" value="P-loop containing nucleoside triphosphate hydrolases"/>
    <property type="match status" value="2"/>
</dbReference>
<dbReference type="GO" id="GO:0016020">
    <property type="term" value="C:membrane"/>
    <property type="evidence" value="ECO:0007669"/>
    <property type="project" value="UniProtKB-SubCell"/>
</dbReference>
<dbReference type="Pfam" id="PF00350">
    <property type="entry name" value="Dynamin_N"/>
    <property type="match status" value="2"/>
</dbReference>
<keyword evidence="9" id="KW-1185">Reference proteome</keyword>
<keyword evidence="5" id="KW-0472">Membrane</keyword>
<proteinExistence type="predicted"/>
<evidence type="ECO:0000256" key="3">
    <source>
        <dbReference type="ARBA" id="ARBA00022801"/>
    </source>
</evidence>
<dbReference type="GO" id="GO:0005525">
    <property type="term" value="F:GTP binding"/>
    <property type="evidence" value="ECO:0007669"/>
    <property type="project" value="UniProtKB-KW"/>
</dbReference>
<keyword evidence="6" id="KW-0175">Coiled coil</keyword>